<keyword evidence="2" id="KW-1185">Reference proteome</keyword>
<dbReference type="Gene3D" id="3.10.20.90">
    <property type="entry name" value="Phosphatidylinositol 3-kinase Catalytic Subunit, Chain A, domain 1"/>
    <property type="match status" value="1"/>
</dbReference>
<evidence type="ECO:0000256" key="1">
    <source>
        <dbReference type="SAM" id="MobiDB-lite"/>
    </source>
</evidence>
<dbReference type="GO" id="GO:0070449">
    <property type="term" value="C:elongin complex"/>
    <property type="evidence" value="ECO:0007669"/>
    <property type="project" value="InterPro"/>
</dbReference>
<feature type="region of interest" description="Disordered" evidence="1">
    <location>
        <begin position="94"/>
        <end position="120"/>
    </location>
</feature>
<dbReference type="Proteomes" id="UP000887577">
    <property type="component" value="Unplaced"/>
</dbReference>
<dbReference type="SUPFAM" id="SSF54236">
    <property type="entry name" value="Ubiquitin-like"/>
    <property type="match status" value="1"/>
</dbReference>
<proteinExistence type="predicted"/>
<dbReference type="PANTHER" id="PTHR13248">
    <property type="entry name" value="TRANSCRIPTION ELONGATION FACTOR B POLYPEPTIDE 2"/>
    <property type="match status" value="1"/>
</dbReference>
<sequence>MGNLYFEVLRGKTHFLCDYPEDATPIDIKRDIQKFLNFKVEDQVLKVQTISGEENDWNLLDDTKKLTDQGLNPRVAKADSPLSIALIVTSREKDINVERMSSPPPMPEAMRNRENPENEA</sequence>
<evidence type="ECO:0000313" key="3">
    <source>
        <dbReference type="WBParaSite" id="PSU_v2.g7210.t1"/>
    </source>
</evidence>
<feature type="compositionally biased region" description="Basic and acidic residues" evidence="1">
    <location>
        <begin position="110"/>
        <end position="120"/>
    </location>
</feature>
<name>A0A914Z5H3_9BILA</name>
<dbReference type="WBParaSite" id="PSU_v2.g7210.t1">
    <property type="protein sequence ID" value="PSU_v2.g7210.t1"/>
    <property type="gene ID" value="PSU_v2.g7210"/>
</dbReference>
<dbReference type="GO" id="GO:0030891">
    <property type="term" value="C:VCB complex"/>
    <property type="evidence" value="ECO:0007669"/>
    <property type="project" value="InterPro"/>
</dbReference>
<organism evidence="2 3">
    <name type="scientific">Panagrolaimus superbus</name>
    <dbReference type="NCBI Taxonomy" id="310955"/>
    <lineage>
        <taxon>Eukaryota</taxon>
        <taxon>Metazoa</taxon>
        <taxon>Ecdysozoa</taxon>
        <taxon>Nematoda</taxon>
        <taxon>Chromadorea</taxon>
        <taxon>Rhabditida</taxon>
        <taxon>Tylenchina</taxon>
        <taxon>Panagrolaimomorpha</taxon>
        <taxon>Panagrolaimoidea</taxon>
        <taxon>Panagrolaimidae</taxon>
        <taxon>Panagrolaimus</taxon>
    </lineage>
</organism>
<accession>A0A914Z5H3</accession>
<reference evidence="3" key="1">
    <citation type="submission" date="2022-11" db="UniProtKB">
        <authorList>
            <consortium name="WormBaseParasite"/>
        </authorList>
    </citation>
    <scope>IDENTIFICATION</scope>
</reference>
<dbReference type="GO" id="GO:0006368">
    <property type="term" value="P:transcription elongation by RNA polymerase II"/>
    <property type="evidence" value="ECO:0007669"/>
    <property type="project" value="InterPro"/>
</dbReference>
<dbReference type="PANTHER" id="PTHR13248:SF4">
    <property type="entry name" value="ELONGIN B"/>
    <property type="match status" value="1"/>
</dbReference>
<dbReference type="InterPro" id="IPR029071">
    <property type="entry name" value="Ubiquitin-like_domsf"/>
</dbReference>
<dbReference type="InterPro" id="IPR039049">
    <property type="entry name" value="ELOB"/>
</dbReference>
<dbReference type="AlphaFoldDB" id="A0A914Z5H3"/>
<evidence type="ECO:0000313" key="2">
    <source>
        <dbReference type="Proteomes" id="UP000887577"/>
    </source>
</evidence>
<protein>
    <submittedName>
        <fullName evidence="3">Ubiquitin-like domain-containing protein</fullName>
    </submittedName>
</protein>